<evidence type="ECO:0000313" key="2">
    <source>
        <dbReference type="EMBL" id="NEU04161.1"/>
    </source>
</evidence>
<dbReference type="InterPro" id="IPR008930">
    <property type="entry name" value="Terpenoid_cyclase/PrenylTrfase"/>
</dbReference>
<feature type="chain" id="PRO_5027026275" evidence="1">
    <location>
        <begin position="24"/>
        <end position="406"/>
    </location>
</feature>
<name>A0A6M0H2P3_9CLOT</name>
<keyword evidence="1" id="KW-0732">Signal</keyword>
<dbReference type="AlphaFoldDB" id="A0A6M0H2P3"/>
<dbReference type="SUPFAM" id="SSF48239">
    <property type="entry name" value="Terpenoid cyclases/Protein prenyltransferases"/>
    <property type="match status" value="1"/>
</dbReference>
<dbReference type="RefSeq" id="WP_199869371.1">
    <property type="nucleotide sequence ID" value="NZ_JAAGPU010000005.1"/>
</dbReference>
<evidence type="ECO:0000256" key="1">
    <source>
        <dbReference type="SAM" id="SignalP"/>
    </source>
</evidence>
<feature type="signal peptide" evidence="1">
    <location>
        <begin position="1"/>
        <end position="23"/>
    </location>
</feature>
<sequence>MKSKKILSALILSTIIFTSKANAIDIDAQTNDLKKVWTIKFNKELNYNDLINDNITITDNDGNKVSTKIILKEGDTLNILPPEEGYKDGQVYKLNINENVESKNLKGIKSPKDFTFKVDTTTKSFNNGSYKYKDLIEKTLEDGCNYILNKGIDTDWEIIALVKNNKDIKNEYLETIREKINDDQLIQPTDYQRTVMTLSALNESPLNFENINFIEKICNNEDTISQGSNAVIFALTALDTKNYSIPENSYFTRESLVDTLLKMKTDDGGWDFAGVKADPDMTGMAITALSNYKDDAKVKNSIDNAIKLLSNMQNENGTMSSFKIENSESISQTIIGLCANGIDPTSKEFTKGGKNLIDALLTFKTSENGFSHIHNGRANEKATEQALLALESYRELKNGRNHIYKF</sequence>
<keyword evidence="3" id="KW-1185">Reference proteome</keyword>
<accession>A0A6M0H2P3</accession>
<dbReference type="Proteomes" id="UP000481872">
    <property type="component" value="Unassembled WGS sequence"/>
</dbReference>
<dbReference type="EMBL" id="JAAGPU010000005">
    <property type="protein sequence ID" value="NEU04161.1"/>
    <property type="molecule type" value="Genomic_DNA"/>
</dbReference>
<organism evidence="2 3">
    <name type="scientific">Clostridium senegalense</name>
    <dbReference type="NCBI Taxonomy" id="1465809"/>
    <lineage>
        <taxon>Bacteria</taxon>
        <taxon>Bacillati</taxon>
        <taxon>Bacillota</taxon>
        <taxon>Clostridia</taxon>
        <taxon>Eubacteriales</taxon>
        <taxon>Clostridiaceae</taxon>
        <taxon>Clostridium</taxon>
    </lineage>
</organism>
<proteinExistence type="predicted"/>
<dbReference type="Gene3D" id="1.50.10.20">
    <property type="match status" value="1"/>
</dbReference>
<gene>
    <name evidence="2" type="ORF">G3M99_04665</name>
</gene>
<evidence type="ECO:0000313" key="3">
    <source>
        <dbReference type="Proteomes" id="UP000481872"/>
    </source>
</evidence>
<protein>
    <submittedName>
        <fullName evidence="2">Terpene cyclase/mutase family protein</fullName>
    </submittedName>
</protein>
<comment type="caution">
    <text evidence="2">The sequence shown here is derived from an EMBL/GenBank/DDBJ whole genome shotgun (WGS) entry which is preliminary data.</text>
</comment>
<reference evidence="2 3" key="1">
    <citation type="submission" date="2020-02" db="EMBL/GenBank/DDBJ databases">
        <title>Genome assembly of a novel Clostridium senegalense strain.</title>
        <authorList>
            <person name="Gupta T.B."/>
            <person name="Jauregui R."/>
            <person name="Maclean P."/>
            <person name="Nawarathana A."/>
            <person name="Brightwell G."/>
        </authorList>
    </citation>
    <scope>NUCLEOTIDE SEQUENCE [LARGE SCALE GENOMIC DNA]</scope>
    <source>
        <strain evidence="2 3">AGRFS4</strain>
    </source>
</reference>